<dbReference type="OrthoDB" id="9771883at2"/>
<evidence type="ECO:0000256" key="7">
    <source>
        <dbReference type="ARBA" id="ARBA00022832"/>
    </source>
</evidence>
<proteinExistence type="inferred from homology"/>
<dbReference type="EMBL" id="SKBU01000006">
    <property type="protein sequence ID" value="TCJ20077.1"/>
    <property type="molecule type" value="Genomic_DNA"/>
</dbReference>
<dbReference type="UniPathway" id="UPA00659"/>
<evidence type="ECO:0000256" key="14">
    <source>
        <dbReference type="ARBA" id="ARBA00049556"/>
    </source>
</evidence>
<dbReference type="InterPro" id="IPR050136">
    <property type="entry name" value="FA_oxidation_alpha_subunit"/>
</dbReference>
<evidence type="ECO:0000259" key="17">
    <source>
        <dbReference type="Pfam" id="PF02737"/>
    </source>
</evidence>
<evidence type="ECO:0000256" key="8">
    <source>
        <dbReference type="ARBA" id="ARBA00022963"/>
    </source>
</evidence>
<comment type="catalytic activity">
    <reaction evidence="14">
        <text>a (3S)-3-hydroxyacyl-CoA + NAD(+) = a 3-oxoacyl-CoA + NADH + H(+)</text>
        <dbReference type="Rhea" id="RHEA:22432"/>
        <dbReference type="ChEBI" id="CHEBI:15378"/>
        <dbReference type="ChEBI" id="CHEBI:57318"/>
        <dbReference type="ChEBI" id="CHEBI:57540"/>
        <dbReference type="ChEBI" id="CHEBI:57945"/>
        <dbReference type="ChEBI" id="CHEBI:90726"/>
        <dbReference type="EC" id="1.1.1.35"/>
    </reaction>
</comment>
<keyword evidence="12" id="KW-0456">Lyase</keyword>
<dbReference type="Pfam" id="PF00378">
    <property type="entry name" value="ECH_1"/>
    <property type="match status" value="1"/>
</dbReference>
<dbReference type="GO" id="GO:0006635">
    <property type="term" value="P:fatty acid beta-oxidation"/>
    <property type="evidence" value="ECO:0007669"/>
    <property type="project" value="UniProtKB-UniPathway"/>
</dbReference>
<evidence type="ECO:0000313" key="19">
    <source>
        <dbReference type="Proteomes" id="UP000295244"/>
    </source>
</evidence>
<dbReference type="InterPro" id="IPR029045">
    <property type="entry name" value="ClpP/crotonase-like_dom_sf"/>
</dbReference>
<comment type="similarity">
    <text evidence="15">Belongs to the enoyl-CoA hydratase/isomerase family.</text>
</comment>
<dbReference type="Pfam" id="PF00725">
    <property type="entry name" value="3HCDH"/>
    <property type="match status" value="1"/>
</dbReference>
<evidence type="ECO:0000256" key="3">
    <source>
        <dbReference type="ARBA" id="ARBA00007005"/>
    </source>
</evidence>
<keyword evidence="11" id="KW-0443">Lipid metabolism</keyword>
<evidence type="ECO:0000256" key="6">
    <source>
        <dbReference type="ARBA" id="ARBA00012076"/>
    </source>
</evidence>
<comment type="pathway">
    <text evidence="1">Lipid metabolism; fatty acid beta-oxidation.</text>
</comment>
<comment type="similarity">
    <text evidence="3">In the central section; belongs to the 3-hydroxyacyl-CoA dehydrogenase family.</text>
</comment>
<dbReference type="PANTHER" id="PTHR43612:SF3">
    <property type="entry name" value="TRIFUNCTIONAL ENZYME SUBUNIT ALPHA, MITOCHONDRIAL"/>
    <property type="match status" value="1"/>
</dbReference>
<dbReference type="InterPro" id="IPR018376">
    <property type="entry name" value="Enoyl-CoA_hyd/isom_CS"/>
</dbReference>
<evidence type="ECO:0000256" key="4">
    <source>
        <dbReference type="ARBA" id="ARBA00008750"/>
    </source>
</evidence>
<dbReference type="FunFam" id="3.90.226.10:FF:000011">
    <property type="entry name" value="Fatty acid oxidation complex subunit alpha"/>
    <property type="match status" value="1"/>
</dbReference>
<feature type="domain" description="3-hydroxyacyl-CoA dehydrogenase NAD binding" evidence="17">
    <location>
        <begin position="310"/>
        <end position="488"/>
    </location>
</feature>
<organism evidence="18 19">
    <name type="scientific">Rubrobacter taiwanensis</name>
    <dbReference type="NCBI Taxonomy" id="185139"/>
    <lineage>
        <taxon>Bacteria</taxon>
        <taxon>Bacillati</taxon>
        <taxon>Actinomycetota</taxon>
        <taxon>Rubrobacteria</taxon>
        <taxon>Rubrobacterales</taxon>
        <taxon>Rubrobacteraceae</taxon>
        <taxon>Rubrobacter</taxon>
    </lineage>
</organism>
<dbReference type="SUPFAM" id="SSF52096">
    <property type="entry name" value="ClpP/crotonase"/>
    <property type="match status" value="1"/>
</dbReference>
<dbReference type="CDD" id="cd06558">
    <property type="entry name" value="crotonase-like"/>
    <property type="match status" value="1"/>
</dbReference>
<accession>A0A4R1BRU3</accession>
<keyword evidence="7" id="KW-0276">Fatty acid metabolism</keyword>
<dbReference type="InterPro" id="IPR006108">
    <property type="entry name" value="3HC_DH_C"/>
</dbReference>
<dbReference type="RefSeq" id="WP_132688670.1">
    <property type="nucleotide sequence ID" value="NZ_SKBU01000006.1"/>
</dbReference>
<comment type="pathway">
    <text evidence="2">Lipid metabolism; butanoate metabolism.</text>
</comment>
<feature type="domain" description="3-hydroxyacyl-CoA dehydrogenase C-terminal" evidence="16">
    <location>
        <begin position="491"/>
        <end position="585"/>
    </location>
</feature>
<dbReference type="SUPFAM" id="SSF48179">
    <property type="entry name" value="6-phosphogluconate dehydrogenase C-terminal domain-like"/>
    <property type="match status" value="2"/>
</dbReference>
<evidence type="ECO:0000313" key="18">
    <source>
        <dbReference type="EMBL" id="TCJ20077.1"/>
    </source>
</evidence>
<evidence type="ECO:0000256" key="2">
    <source>
        <dbReference type="ARBA" id="ARBA00005086"/>
    </source>
</evidence>
<keyword evidence="10" id="KW-0520">NAD</keyword>
<keyword evidence="9" id="KW-0560">Oxidoreductase</keyword>
<dbReference type="InterPro" id="IPR001753">
    <property type="entry name" value="Enoyl-CoA_hydra/iso"/>
</dbReference>
<dbReference type="InterPro" id="IPR008927">
    <property type="entry name" value="6-PGluconate_DH-like_C_sf"/>
</dbReference>
<comment type="similarity">
    <text evidence="5">Belongs to the 3-hydroxyacyl-CoA dehydrogenase family.</text>
</comment>
<comment type="similarity">
    <text evidence="4">In the N-terminal section; belongs to the enoyl-CoA hydratase/isomerase family.</text>
</comment>
<evidence type="ECO:0000256" key="11">
    <source>
        <dbReference type="ARBA" id="ARBA00023098"/>
    </source>
</evidence>
<evidence type="ECO:0000259" key="16">
    <source>
        <dbReference type="Pfam" id="PF00725"/>
    </source>
</evidence>
<evidence type="ECO:0000256" key="13">
    <source>
        <dbReference type="ARBA" id="ARBA00023268"/>
    </source>
</evidence>
<dbReference type="InterPro" id="IPR036291">
    <property type="entry name" value="NAD(P)-bd_dom_sf"/>
</dbReference>
<keyword evidence="13" id="KW-0511">Multifunctional enzyme</keyword>
<evidence type="ECO:0000256" key="12">
    <source>
        <dbReference type="ARBA" id="ARBA00023239"/>
    </source>
</evidence>
<dbReference type="Pfam" id="PF02737">
    <property type="entry name" value="3HCDH_N"/>
    <property type="match status" value="1"/>
</dbReference>
<dbReference type="AlphaFoldDB" id="A0A4R1BRU3"/>
<dbReference type="Gene3D" id="3.90.226.10">
    <property type="entry name" value="2-enoyl-CoA Hydratase, Chain A, domain 1"/>
    <property type="match status" value="1"/>
</dbReference>
<dbReference type="Proteomes" id="UP000295244">
    <property type="component" value="Unassembled WGS sequence"/>
</dbReference>
<dbReference type="EC" id="4.2.1.17" evidence="6"/>
<dbReference type="Gene3D" id="1.10.1040.50">
    <property type="match status" value="1"/>
</dbReference>
<dbReference type="InterPro" id="IPR006176">
    <property type="entry name" value="3-OHacyl-CoA_DH_NAD-bd"/>
</dbReference>
<dbReference type="Gene3D" id="3.40.50.720">
    <property type="entry name" value="NAD(P)-binding Rossmann-like Domain"/>
    <property type="match status" value="1"/>
</dbReference>
<keyword evidence="19" id="KW-1185">Reference proteome</keyword>
<dbReference type="GO" id="GO:0004300">
    <property type="term" value="F:enoyl-CoA hydratase activity"/>
    <property type="evidence" value="ECO:0007669"/>
    <property type="project" value="UniProtKB-EC"/>
</dbReference>
<protein>
    <recommendedName>
        <fullName evidence="6">enoyl-CoA hydratase</fullName>
        <ecNumber evidence="6">4.2.1.17</ecNumber>
    </recommendedName>
</protein>
<sequence>MGYLNVRKEDGVALVWLDEPESPVNKLSTPVLGEFEAALGELEGDGDIRAAVLISAKKDSFVVGADIEEFSRLKTPGEVEGIIRKGHELLGRMESSSKPVVAAIHGPAVGGGLELALACHYRIATDHPATRFAFPEVMLGLLPALGGTQRFTRLVGVQRALEIITTGRNVYPSQAKKMGLVDALIHPEGLADAAKRAALSLAGGTLKPRRRRPSLRERVLEETPLDRLVYDRAYKTAREKTRGNYPAVPKIIECIRTGQKEGAEAGFEAEREAFAALLFTPESKALRNLFFLKNGAEKNPYAGREREVRTVGVLGAGLMGSGIAQVSAARASRKVLLKDASLELAAKGRGEVWKALSRRVGRGMSAFERDRAVERIVPIGDYAPLARADLVIEAIPEDLNLKHETIREVEKVGREDLIIASNTSAIPIAEIAAAAERPERVVGMHYFSPVPRMPLLEVVRKEDTPEWVLATCIREGLAQGKTVITVNDGPGFYTTRILSFYINEALLLLEEGAAVDAIDEAMMDFGFPVGPLKLLDEVGIDTGVKINEVMRPLFEARSLRTSDRGGEVVAAGYKGRKSGRGFYLYEGRDKGKVNPEVYEFLGTGRRPIPSRAIQERLSMMMVSEAVRCLEEGILASHRDGDVGAVFGLGFAPFRGGPFWYLDQMGLERAVVKLNNLRSAHGERFAPPTLLEERAASGKGFYSS</sequence>
<gene>
    <name evidence="18" type="ORF">E0L93_03800</name>
</gene>
<name>A0A4R1BRU3_9ACTN</name>
<evidence type="ECO:0000256" key="5">
    <source>
        <dbReference type="ARBA" id="ARBA00009463"/>
    </source>
</evidence>
<evidence type="ECO:0000256" key="9">
    <source>
        <dbReference type="ARBA" id="ARBA00023002"/>
    </source>
</evidence>
<dbReference type="GO" id="GO:0016509">
    <property type="term" value="F:long-chain (3S)-3-hydroxyacyl-CoA dehydrogenase (NAD+) activity"/>
    <property type="evidence" value="ECO:0007669"/>
    <property type="project" value="TreeGrafter"/>
</dbReference>
<evidence type="ECO:0000256" key="15">
    <source>
        <dbReference type="RuleBase" id="RU003707"/>
    </source>
</evidence>
<keyword evidence="8" id="KW-0442">Lipid degradation</keyword>
<dbReference type="PROSITE" id="PS00166">
    <property type="entry name" value="ENOYL_COA_HYDRATASE"/>
    <property type="match status" value="1"/>
</dbReference>
<dbReference type="SUPFAM" id="SSF51735">
    <property type="entry name" value="NAD(P)-binding Rossmann-fold domains"/>
    <property type="match status" value="1"/>
</dbReference>
<evidence type="ECO:0000256" key="10">
    <source>
        <dbReference type="ARBA" id="ARBA00023027"/>
    </source>
</evidence>
<dbReference type="PANTHER" id="PTHR43612">
    <property type="entry name" value="TRIFUNCTIONAL ENZYME SUBUNIT ALPHA"/>
    <property type="match status" value="1"/>
</dbReference>
<evidence type="ECO:0000256" key="1">
    <source>
        <dbReference type="ARBA" id="ARBA00005005"/>
    </source>
</evidence>
<dbReference type="GO" id="GO:0070403">
    <property type="term" value="F:NAD+ binding"/>
    <property type="evidence" value="ECO:0007669"/>
    <property type="project" value="InterPro"/>
</dbReference>
<reference evidence="18 19" key="1">
    <citation type="submission" date="2019-03" db="EMBL/GenBank/DDBJ databases">
        <title>Whole genome sequence of a novel Rubrobacter taiwanensis strain, isolated from Yellowstone National Park.</title>
        <authorList>
            <person name="Freed S."/>
            <person name="Ramaley R.F."/>
            <person name="Kyndt J.A."/>
        </authorList>
    </citation>
    <scope>NUCLEOTIDE SEQUENCE [LARGE SCALE GENOMIC DNA]</scope>
    <source>
        <strain evidence="18 19">Yellowstone</strain>
    </source>
</reference>
<comment type="caution">
    <text evidence="18">The sequence shown here is derived from an EMBL/GenBank/DDBJ whole genome shotgun (WGS) entry which is preliminary data.</text>
</comment>
<dbReference type="FunFam" id="3.40.50.720:FF:000009">
    <property type="entry name" value="Fatty oxidation complex, alpha subunit"/>
    <property type="match status" value="1"/>
</dbReference>